<dbReference type="eggNOG" id="COG3182">
    <property type="taxonomic scope" value="Bacteria"/>
</dbReference>
<protein>
    <submittedName>
        <fullName evidence="2">PepSY domain protein</fullName>
    </submittedName>
</protein>
<dbReference type="RefSeq" id="WP_025789974.1">
    <property type="nucleotide sequence ID" value="NZ_KB899216.1"/>
</dbReference>
<sequence>MKKKKWMKHHRYFGLVLAFFLLMFSVSGIVLNHPSLFSHINVGRNLLPKQYSYNNWNNGLFRGTIKWRDKVLIYGNAGVWLTDSTAKAFMDFNKGMPHGVDNRNIRGMAIVPSGEVFAAGQYGLFKLDGRKTWQAVELGLLHDDRISDIATRGDTLVVTTRSQVFVARAPYRTFQRIELALPDGDAPRFSVFRTIWWLHSGELFGIVGKLIVDAIALVLIFLCLSGVLYWVLPRMGKKAHSTARRWLFSWHDRIGRLTIVLTLLICITGWMLRPPLLLLVAGSKAPAIPFTKTDSDNPWYDKLRSLRWDERMHDWLLYTSDGFYSLATLSATPSKLDVQPPVSVMGLNVQKTVDGDYWLLGSFSGLFIWQRSTGMVIDYFTEQPAQVVQGPPVGANAVTGFSTDFGPKECVVNYSLGTDFAPMPQWMSSLPMSLRNVALEIHTGRMYTFLGPTSALYVFIIGMAILWCLWTGWKIRVRINEKKRQADEEG</sequence>
<accession>A0A069QH08</accession>
<dbReference type="EMBL" id="JNGW01000078">
    <property type="protein sequence ID" value="KDR52065.1"/>
    <property type="molecule type" value="Genomic_DNA"/>
</dbReference>
<keyword evidence="3" id="KW-1185">Reference proteome</keyword>
<dbReference type="SUPFAM" id="SSF63829">
    <property type="entry name" value="Calcium-dependent phosphotriesterase"/>
    <property type="match status" value="1"/>
</dbReference>
<evidence type="ECO:0000313" key="2">
    <source>
        <dbReference type="EMBL" id="KDR52065.1"/>
    </source>
</evidence>
<dbReference type="AlphaFoldDB" id="A0A069QH08"/>
<keyword evidence="1" id="KW-1133">Transmembrane helix</keyword>
<proteinExistence type="predicted"/>
<name>A0A069QH08_HOYLO</name>
<dbReference type="InterPro" id="IPR005625">
    <property type="entry name" value="PepSY-ass_TM"/>
</dbReference>
<comment type="caution">
    <text evidence="2">The sequence shown here is derived from an EMBL/GenBank/DDBJ whole genome shotgun (WGS) entry which is preliminary data.</text>
</comment>
<evidence type="ECO:0000313" key="3">
    <source>
        <dbReference type="Proteomes" id="UP000027442"/>
    </source>
</evidence>
<organism evidence="2 3">
    <name type="scientific">Hoylesella loescheii DSM 19665 = JCM 12249 = ATCC 15930</name>
    <dbReference type="NCBI Taxonomy" id="1122985"/>
    <lineage>
        <taxon>Bacteria</taxon>
        <taxon>Pseudomonadati</taxon>
        <taxon>Bacteroidota</taxon>
        <taxon>Bacteroidia</taxon>
        <taxon>Bacteroidales</taxon>
        <taxon>Prevotellaceae</taxon>
        <taxon>Hoylesella</taxon>
    </lineage>
</organism>
<evidence type="ECO:0000256" key="1">
    <source>
        <dbReference type="SAM" id="Phobius"/>
    </source>
</evidence>
<feature type="transmembrane region" description="Helical" evidence="1">
    <location>
        <begin position="455"/>
        <end position="473"/>
    </location>
</feature>
<gene>
    <name evidence="2" type="ORF">HMPREF1991_01840</name>
</gene>
<dbReference type="PANTHER" id="PTHR34219">
    <property type="entry name" value="IRON-REGULATED INNER MEMBRANE PROTEIN-RELATED"/>
    <property type="match status" value="1"/>
</dbReference>
<reference evidence="2 3" key="1">
    <citation type="submission" date="2013-08" db="EMBL/GenBank/DDBJ databases">
        <authorList>
            <person name="Weinstock G."/>
            <person name="Sodergren E."/>
            <person name="Wylie T."/>
            <person name="Fulton L."/>
            <person name="Fulton R."/>
            <person name="Fronick C."/>
            <person name="O'Laughlin M."/>
            <person name="Godfrey J."/>
            <person name="Miner T."/>
            <person name="Herter B."/>
            <person name="Appelbaum E."/>
            <person name="Cordes M."/>
            <person name="Lek S."/>
            <person name="Wollam A."/>
            <person name="Pepin K.H."/>
            <person name="Palsikar V.B."/>
            <person name="Mitreva M."/>
            <person name="Wilson R.K."/>
        </authorList>
    </citation>
    <scope>NUCLEOTIDE SEQUENCE [LARGE SCALE GENOMIC DNA]</scope>
    <source>
        <strain evidence="2 3">ATCC 15930</strain>
    </source>
</reference>
<dbReference type="Proteomes" id="UP000027442">
    <property type="component" value="Unassembled WGS sequence"/>
</dbReference>
<dbReference type="Pfam" id="PF03929">
    <property type="entry name" value="PepSY_TM"/>
    <property type="match status" value="1"/>
</dbReference>
<feature type="transmembrane region" description="Helical" evidence="1">
    <location>
        <begin position="210"/>
        <end position="232"/>
    </location>
</feature>
<keyword evidence="1" id="KW-0472">Membrane</keyword>
<feature type="transmembrane region" description="Helical" evidence="1">
    <location>
        <begin position="253"/>
        <end position="272"/>
    </location>
</feature>
<dbReference type="PATRIC" id="fig|1122985.7.peg.1916"/>
<keyword evidence="1" id="KW-0812">Transmembrane</keyword>
<dbReference type="HOGENOM" id="CLU_540431_0_0_10"/>